<gene>
    <name evidence="2" type="ORF">A4W93_20220</name>
</gene>
<sequence length="456" mass="48129">MVLDEPEEGSRVRVSAVLGGVLVVVVVGVLAWLATGTPAAPDRTPGLRQTVRLRDVWATTPPPPPVAAEAVAAAASAPADVPPGWLDVCGIGLVKESEWMGQASIEARAASMAAARRQAVAAFKARGDEVSHAVALALEAYGGDVELDEALACEGEGCPAIPTRIESPQARKRRFASHVATRDQLVQLALGSRNPEVYALAYNVCEMQGGDDAGSSCHMLSADQWARLDPGNGVPWLAVAERAKARGDRAGVAEALYRVGLATSMNARVGSLSQRLIEQGAGQGGRTPGATPSLETFELASQTFFLYLPGLSGYSVLSGECSATAVRDANRLQQCAAFADTLWSRGTTLFDWNIALALGARVGWPAERQQAARDERDAVMHAAATSLDSEQSLSCESIRRHGQHLTSVGQLGEIGAMRERVRASGRSVADWAREARQVRDALVRSADAAPSVPRVR</sequence>
<dbReference type="STRING" id="946333.A4W93_20220"/>
<keyword evidence="1" id="KW-1133">Transmembrane helix</keyword>
<proteinExistence type="predicted"/>
<feature type="transmembrane region" description="Helical" evidence="1">
    <location>
        <begin position="12"/>
        <end position="34"/>
    </location>
</feature>
<protein>
    <submittedName>
        <fullName evidence="2">Uncharacterized protein</fullName>
    </submittedName>
</protein>
<evidence type="ECO:0000313" key="2">
    <source>
        <dbReference type="EMBL" id="ARN22037.1"/>
    </source>
</evidence>
<name>A0A1W6LCV4_9BURK</name>
<keyword evidence="1" id="KW-0812">Transmembrane</keyword>
<dbReference type="Proteomes" id="UP000193427">
    <property type="component" value="Chromosome"/>
</dbReference>
<organism evidence="2 3">
    <name type="scientific">Piscinibacter gummiphilus</name>
    <dbReference type="NCBI Taxonomy" id="946333"/>
    <lineage>
        <taxon>Bacteria</taxon>
        <taxon>Pseudomonadati</taxon>
        <taxon>Pseudomonadota</taxon>
        <taxon>Betaproteobacteria</taxon>
        <taxon>Burkholderiales</taxon>
        <taxon>Sphaerotilaceae</taxon>
        <taxon>Piscinibacter</taxon>
    </lineage>
</organism>
<dbReference type="AlphaFoldDB" id="A0A1W6LCV4"/>
<dbReference type="KEGG" id="rgu:A4W93_20220"/>
<dbReference type="EMBL" id="CP015118">
    <property type="protein sequence ID" value="ARN22037.1"/>
    <property type="molecule type" value="Genomic_DNA"/>
</dbReference>
<accession>A0A1W6LCV4</accession>
<reference evidence="2 3" key="1">
    <citation type="submission" date="2016-04" db="EMBL/GenBank/DDBJ databases">
        <title>Complete genome sequence of natural rubber-degrading, novel Gram-negative bacterium, Rhizobacter gummiphilus strain NS21.</title>
        <authorList>
            <person name="Tabata M."/>
            <person name="Kasai D."/>
            <person name="Fukuda M."/>
        </authorList>
    </citation>
    <scope>NUCLEOTIDE SEQUENCE [LARGE SCALE GENOMIC DNA]</scope>
    <source>
        <strain evidence="2 3">NS21</strain>
    </source>
</reference>
<keyword evidence="3" id="KW-1185">Reference proteome</keyword>
<evidence type="ECO:0000256" key="1">
    <source>
        <dbReference type="SAM" id="Phobius"/>
    </source>
</evidence>
<keyword evidence="1" id="KW-0472">Membrane</keyword>
<evidence type="ECO:0000313" key="3">
    <source>
        <dbReference type="Proteomes" id="UP000193427"/>
    </source>
</evidence>